<feature type="domain" description="Bacterial bifunctional deaminase-reductase C-terminal" evidence="1">
    <location>
        <begin position="8"/>
        <end position="176"/>
    </location>
</feature>
<dbReference type="RefSeq" id="XP_019647363.1">
    <property type="nucleotide sequence ID" value="XM_019791804.1"/>
</dbReference>
<evidence type="ECO:0000313" key="3">
    <source>
        <dbReference type="RefSeq" id="XP_019647362.1"/>
    </source>
</evidence>
<dbReference type="InterPro" id="IPR050765">
    <property type="entry name" value="Riboflavin_Biosynth_HTPR"/>
</dbReference>
<evidence type="ECO:0000259" key="1">
    <source>
        <dbReference type="Pfam" id="PF01872"/>
    </source>
</evidence>
<name>A0A6P5ACF5_BRABE</name>
<dbReference type="GO" id="GO:0008703">
    <property type="term" value="F:5-amino-6-(5-phosphoribosylamino)uracil reductase activity"/>
    <property type="evidence" value="ECO:0007669"/>
    <property type="project" value="InterPro"/>
</dbReference>
<organism evidence="2 4">
    <name type="scientific">Branchiostoma belcheri</name>
    <name type="common">Amphioxus</name>
    <dbReference type="NCBI Taxonomy" id="7741"/>
    <lineage>
        <taxon>Eukaryota</taxon>
        <taxon>Metazoa</taxon>
        <taxon>Chordata</taxon>
        <taxon>Cephalochordata</taxon>
        <taxon>Leptocardii</taxon>
        <taxon>Amphioxiformes</taxon>
        <taxon>Branchiostomatidae</taxon>
        <taxon>Branchiostoma</taxon>
    </lineage>
</organism>
<dbReference type="SUPFAM" id="SSF53597">
    <property type="entry name" value="Dihydrofolate reductase-like"/>
    <property type="match status" value="1"/>
</dbReference>
<dbReference type="InterPro" id="IPR024072">
    <property type="entry name" value="DHFR-like_dom_sf"/>
</dbReference>
<evidence type="ECO:0000313" key="4">
    <source>
        <dbReference type="RefSeq" id="XP_019647363.1"/>
    </source>
</evidence>
<dbReference type="PANTHER" id="PTHR38011">
    <property type="entry name" value="DIHYDROFOLATE REDUCTASE FAMILY PROTEIN (AFU_ORTHOLOGUE AFUA_8G06820)"/>
    <property type="match status" value="1"/>
</dbReference>
<dbReference type="AlphaFoldDB" id="A0A6P5ACF5"/>
<dbReference type="KEGG" id="bbel:109487741"/>
<reference evidence="3 4" key="1">
    <citation type="submission" date="2025-04" db="UniProtKB">
        <authorList>
            <consortium name="RefSeq"/>
        </authorList>
    </citation>
    <scope>IDENTIFICATION</scope>
    <source>
        <tissue evidence="3 4">Gonad</tissue>
    </source>
</reference>
<keyword evidence="2" id="KW-1185">Reference proteome</keyword>
<evidence type="ECO:0000313" key="2">
    <source>
        <dbReference type="Proteomes" id="UP000515135"/>
    </source>
</evidence>
<dbReference type="Pfam" id="PF01872">
    <property type="entry name" value="RibD_C"/>
    <property type="match status" value="1"/>
</dbReference>
<dbReference type="OrthoDB" id="3192019at2759"/>
<dbReference type="Proteomes" id="UP000515135">
    <property type="component" value="Unplaced"/>
</dbReference>
<protein>
    <submittedName>
        <fullName evidence="3 4">Uncharacterized protein LOC109487741</fullName>
    </submittedName>
</protein>
<dbReference type="GeneID" id="109487741"/>
<gene>
    <name evidence="3 4" type="primary">LOC109487741</name>
</gene>
<dbReference type="PANTHER" id="PTHR38011:SF11">
    <property type="entry name" value="2,5-DIAMINO-6-RIBOSYLAMINO-4(3H)-PYRIMIDINONE 5'-PHOSPHATE REDUCTASE"/>
    <property type="match status" value="1"/>
</dbReference>
<dbReference type="GO" id="GO:0009231">
    <property type="term" value="P:riboflavin biosynthetic process"/>
    <property type="evidence" value="ECO:0007669"/>
    <property type="project" value="InterPro"/>
</dbReference>
<proteinExistence type="predicted"/>
<sequence length="186" mass="20622">MTTPSARIRIYSAMSVDGYIATEDGGVAWLEQFNTADTGYDDFFREISTVVMGRTTYEQVCGFDCPWPYAGKKTVLLTTKNLTNLTTEQTACYSGDVRDLADDLRKTTTAGDIWLVGGRMVTQAFLDARLVDELELYVMPVLLNRGIRMFEPSGGTPNDLTSLKLKESKTFPNGVVKLVYNKADVS</sequence>
<dbReference type="Gene3D" id="3.40.430.10">
    <property type="entry name" value="Dihydrofolate Reductase, subunit A"/>
    <property type="match status" value="1"/>
</dbReference>
<dbReference type="InterPro" id="IPR002734">
    <property type="entry name" value="RibDG_C"/>
</dbReference>
<dbReference type="RefSeq" id="XP_019647362.1">
    <property type="nucleotide sequence ID" value="XM_019791803.1"/>
</dbReference>
<accession>A0A6P5ACF5</accession>